<dbReference type="PANTHER" id="PTHR46796">
    <property type="entry name" value="HTH-TYPE TRANSCRIPTIONAL ACTIVATOR RHAS-RELATED"/>
    <property type="match status" value="1"/>
</dbReference>
<dbReference type="Pfam" id="PF12833">
    <property type="entry name" value="HTH_18"/>
    <property type="match status" value="1"/>
</dbReference>
<evidence type="ECO:0000256" key="1">
    <source>
        <dbReference type="ARBA" id="ARBA00023015"/>
    </source>
</evidence>
<dbReference type="InterPro" id="IPR009057">
    <property type="entry name" value="Homeodomain-like_sf"/>
</dbReference>
<dbReference type="Proteomes" id="UP000824366">
    <property type="component" value="Chromosome"/>
</dbReference>
<keyword evidence="6" id="KW-1185">Reference proteome</keyword>
<sequence>MAPASSCHATSMAFDAPFVGNTHQIRTVEAFDADEHAHNLTDWEQSYDQITRGRFHGTLAELQLPQMQVFRECTSQAVRQSCCVWPDAFWFGLPEQSDQTRINGRLAGAHAIMVRPGDCEFELVTPPDYAIYGIVIRRNALLQAAELSGSRIDWAQLACAEVIHVDNNSRTSLLQTLAGLLQNDGGCTDPDLRQQVLLNTLLALLDTSAVDGAVSSSFQRRQRIVAKARDLVLAHHDQAITVPKLCEQLFVSRRTLQYCFEDVLGMSPMQYLRLIRLNGARRHLRQASAKSLTVQDVAADWGFWHFSQFSSDYRKLFGQSPSQSMLTKTH</sequence>
<dbReference type="Gene3D" id="1.10.10.60">
    <property type="entry name" value="Homeodomain-like"/>
    <property type="match status" value="1"/>
</dbReference>
<name>A0ABM7ML53_9BURK</name>
<protein>
    <submittedName>
        <fullName evidence="5">HTH-type transcriptional activator RhaS</fullName>
    </submittedName>
</protein>
<dbReference type="InterPro" id="IPR018060">
    <property type="entry name" value="HTH_AraC"/>
</dbReference>
<dbReference type="SUPFAM" id="SSF46689">
    <property type="entry name" value="Homeodomain-like"/>
    <property type="match status" value="2"/>
</dbReference>
<evidence type="ECO:0000313" key="5">
    <source>
        <dbReference type="EMBL" id="BCO26996.1"/>
    </source>
</evidence>
<proteinExistence type="predicted"/>
<evidence type="ECO:0000259" key="4">
    <source>
        <dbReference type="PROSITE" id="PS01124"/>
    </source>
</evidence>
<evidence type="ECO:0000313" key="6">
    <source>
        <dbReference type="Proteomes" id="UP000824366"/>
    </source>
</evidence>
<dbReference type="PANTHER" id="PTHR46796:SF12">
    <property type="entry name" value="HTH-TYPE DNA-BINDING TRANSCRIPTIONAL ACTIVATOR EUTR"/>
    <property type="match status" value="1"/>
</dbReference>
<accession>A0ABM7ML53</accession>
<dbReference type="EMBL" id="AP024238">
    <property type="protein sequence ID" value="BCO26996.1"/>
    <property type="molecule type" value="Genomic_DNA"/>
</dbReference>
<dbReference type="SMART" id="SM00342">
    <property type="entry name" value="HTH_ARAC"/>
    <property type="match status" value="1"/>
</dbReference>
<keyword evidence="3" id="KW-0804">Transcription</keyword>
<feature type="domain" description="HTH araC/xylS-type" evidence="4">
    <location>
        <begin position="226"/>
        <end position="327"/>
    </location>
</feature>
<dbReference type="PROSITE" id="PS01124">
    <property type="entry name" value="HTH_ARAC_FAMILY_2"/>
    <property type="match status" value="1"/>
</dbReference>
<keyword evidence="2" id="KW-0238">DNA-binding</keyword>
<keyword evidence="1" id="KW-0805">Transcription regulation</keyword>
<reference evidence="5 6" key="1">
    <citation type="journal article" date="2021" name="Microbiol. Spectr.">
        <title>A Single Bacterium Capable of Oxidation and Reduction of Iron at Circumneutral pH.</title>
        <authorList>
            <person name="Kato S."/>
            <person name="Ohkuma M."/>
        </authorList>
    </citation>
    <scope>NUCLEOTIDE SEQUENCE [LARGE SCALE GENOMIC DNA]</scope>
    <source>
        <strain evidence="5 6">MIZ03</strain>
    </source>
</reference>
<dbReference type="PROSITE" id="PS00041">
    <property type="entry name" value="HTH_ARAC_FAMILY_1"/>
    <property type="match status" value="1"/>
</dbReference>
<dbReference type="InterPro" id="IPR050204">
    <property type="entry name" value="AraC_XylS_family_regulators"/>
</dbReference>
<evidence type="ECO:0000256" key="3">
    <source>
        <dbReference type="ARBA" id="ARBA00023163"/>
    </source>
</evidence>
<dbReference type="InterPro" id="IPR018062">
    <property type="entry name" value="HTH_AraC-typ_CS"/>
</dbReference>
<gene>
    <name evidence="5" type="ORF">MIZ03_1883</name>
</gene>
<dbReference type="RefSeq" id="WP_223911344.1">
    <property type="nucleotide sequence ID" value="NZ_AP024238.1"/>
</dbReference>
<evidence type="ECO:0000256" key="2">
    <source>
        <dbReference type="ARBA" id="ARBA00023125"/>
    </source>
</evidence>
<organism evidence="5 6">
    <name type="scientific">Rhodoferax lithotrophicus</name>
    <dbReference type="NCBI Taxonomy" id="2798804"/>
    <lineage>
        <taxon>Bacteria</taxon>
        <taxon>Pseudomonadati</taxon>
        <taxon>Pseudomonadota</taxon>
        <taxon>Betaproteobacteria</taxon>
        <taxon>Burkholderiales</taxon>
        <taxon>Comamonadaceae</taxon>
        <taxon>Rhodoferax</taxon>
    </lineage>
</organism>